<evidence type="ECO:0000313" key="2">
    <source>
        <dbReference type="EMBL" id="KDP25056.1"/>
    </source>
</evidence>
<dbReference type="PANTHER" id="PTHR35463">
    <property type="entry name" value="TRANSMEMBRANE PROTEIN"/>
    <property type="match status" value="1"/>
</dbReference>
<protein>
    <recommendedName>
        <fullName evidence="4">Transmembrane protein</fullName>
    </recommendedName>
</protein>
<keyword evidence="1" id="KW-0732">Signal</keyword>
<dbReference type="PANTHER" id="PTHR35463:SF11">
    <property type="entry name" value="TRANSMEMBRANE PROTEIN"/>
    <property type="match status" value="1"/>
</dbReference>
<evidence type="ECO:0000313" key="3">
    <source>
        <dbReference type="Proteomes" id="UP000027138"/>
    </source>
</evidence>
<gene>
    <name evidence="2" type="ORF">JCGZ_22591</name>
</gene>
<dbReference type="STRING" id="180498.A0A067JM40"/>
<accession>A0A067JM40</accession>
<dbReference type="OrthoDB" id="690661at2759"/>
<keyword evidence="3" id="KW-1185">Reference proteome</keyword>
<evidence type="ECO:0008006" key="4">
    <source>
        <dbReference type="Google" id="ProtNLM"/>
    </source>
</evidence>
<dbReference type="KEGG" id="jcu:105646152"/>
<dbReference type="Proteomes" id="UP000027138">
    <property type="component" value="Unassembled WGS sequence"/>
</dbReference>
<feature type="chain" id="PRO_5001638786" description="Transmembrane protein" evidence="1">
    <location>
        <begin position="22"/>
        <end position="125"/>
    </location>
</feature>
<proteinExistence type="predicted"/>
<name>A0A067JM40_JATCU</name>
<organism evidence="2 3">
    <name type="scientific">Jatropha curcas</name>
    <name type="common">Barbados nut</name>
    <dbReference type="NCBI Taxonomy" id="180498"/>
    <lineage>
        <taxon>Eukaryota</taxon>
        <taxon>Viridiplantae</taxon>
        <taxon>Streptophyta</taxon>
        <taxon>Embryophyta</taxon>
        <taxon>Tracheophyta</taxon>
        <taxon>Spermatophyta</taxon>
        <taxon>Magnoliopsida</taxon>
        <taxon>eudicotyledons</taxon>
        <taxon>Gunneridae</taxon>
        <taxon>Pentapetalae</taxon>
        <taxon>rosids</taxon>
        <taxon>fabids</taxon>
        <taxon>Malpighiales</taxon>
        <taxon>Euphorbiaceae</taxon>
        <taxon>Crotonoideae</taxon>
        <taxon>Jatropheae</taxon>
        <taxon>Jatropha</taxon>
    </lineage>
</organism>
<evidence type="ECO:0000256" key="1">
    <source>
        <dbReference type="SAM" id="SignalP"/>
    </source>
</evidence>
<reference evidence="2 3" key="1">
    <citation type="journal article" date="2014" name="PLoS ONE">
        <title>Global Analysis of Gene Expression Profiles in Physic Nut (Jatropha curcas L.) Seedlings Exposed to Salt Stress.</title>
        <authorList>
            <person name="Zhang L."/>
            <person name="Zhang C."/>
            <person name="Wu P."/>
            <person name="Chen Y."/>
            <person name="Li M."/>
            <person name="Jiang H."/>
            <person name="Wu G."/>
        </authorList>
    </citation>
    <scope>NUCLEOTIDE SEQUENCE [LARGE SCALE GENOMIC DNA]</scope>
    <source>
        <strain evidence="3">cv. GZQX0401</strain>
        <tissue evidence="2">Young leaves</tissue>
    </source>
</reference>
<dbReference type="AlphaFoldDB" id="A0A067JM40"/>
<feature type="signal peptide" evidence="1">
    <location>
        <begin position="1"/>
        <end position="21"/>
    </location>
</feature>
<dbReference type="EMBL" id="KK914999">
    <property type="protein sequence ID" value="KDP25056.1"/>
    <property type="molecule type" value="Genomic_DNA"/>
</dbReference>
<sequence>MNRLRGCALLILCFFSVFVLTVRYERPDLSLSVSDTLRRTFSFSATYWDKAKTMISQAQAHLFPSPNLDFRGSETDRGAGEKVKEAVAESLGKTKATVEDSAKSAANIVKRSLSNRREESDSDEL</sequence>